<proteinExistence type="predicted"/>
<dbReference type="InterPro" id="IPR036390">
    <property type="entry name" value="WH_DNA-bd_sf"/>
</dbReference>
<evidence type="ECO:0000259" key="2">
    <source>
        <dbReference type="Pfam" id="PF09339"/>
    </source>
</evidence>
<gene>
    <name evidence="3" type="ORF">ACFQ1S_13505</name>
</gene>
<feature type="domain" description="HTH iclR-type" evidence="2">
    <location>
        <begin position="111"/>
        <end position="152"/>
    </location>
</feature>
<dbReference type="EMBL" id="JBHTIS010000676">
    <property type="protein sequence ID" value="MFD1046496.1"/>
    <property type="molecule type" value="Genomic_DNA"/>
</dbReference>
<dbReference type="InterPro" id="IPR005471">
    <property type="entry name" value="Tscrpt_reg_IclR_N"/>
</dbReference>
<accession>A0ABW3M8N1</accession>
<protein>
    <submittedName>
        <fullName evidence="3">Helix-turn-helix domain-containing protein</fullName>
    </submittedName>
</protein>
<evidence type="ECO:0000313" key="4">
    <source>
        <dbReference type="Proteomes" id="UP001597045"/>
    </source>
</evidence>
<dbReference type="SUPFAM" id="SSF46785">
    <property type="entry name" value="Winged helix' DNA-binding domain"/>
    <property type="match status" value="1"/>
</dbReference>
<dbReference type="Pfam" id="PF09339">
    <property type="entry name" value="HTH_IclR"/>
    <property type="match status" value="1"/>
</dbReference>
<name>A0ABW3M8N1_9PSEU</name>
<organism evidence="3 4">
    <name type="scientific">Kibdelosporangium lantanae</name>
    <dbReference type="NCBI Taxonomy" id="1497396"/>
    <lineage>
        <taxon>Bacteria</taxon>
        <taxon>Bacillati</taxon>
        <taxon>Actinomycetota</taxon>
        <taxon>Actinomycetes</taxon>
        <taxon>Pseudonocardiales</taxon>
        <taxon>Pseudonocardiaceae</taxon>
        <taxon>Kibdelosporangium</taxon>
    </lineage>
</organism>
<keyword evidence="4" id="KW-1185">Reference proteome</keyword>
<sequence>MTISSPKMAVNFTIESKYRAHVSADQVINQLNALAEGSPHPLLFVGEYVNPPLRRACEKRAISYVDPTGWAYVVSDEPPILIRTEGASRPPIPRENTPTTRLNGPAAGRAIRCLLELDPPLGIRQLAKRSSSSPAAVSKLMPTLVDAGAVDRSADGTVTRIRRRTLLDRWTADYSFMHSNGVLLDYLAPRGLLRVLEQIRGRDDLCVTGSAAGRTYLPSATIPVVPLTLLTLYSRDIARVADSLGLIRTDRGASNVIVTTPRDPELLKTPRLSAQGFPIAPIGQVLADLLTLPGRMAQEAEQIMESLAEKDPAWSE</sequence>
<reference evidence="4" key="1">
    <citation type="journal article" date="2019" name="Int. J. Syst. Evol. Microbiol.">
        <title>The Global Catalogue of Microorganisms (GCM) 10K type strain sequencing project: providing services to taxonomists for standard genome sequencing and annotation.</title>
        <authorList>
            <consortium name="The Broad Institute Genomics Platform"/>
            <consortium name="The Broad Institute Genome Sequencing Center for Infectious Disease"/>
            <person name="Wu L."/>
            <person name="Ma J."/>
        </authorList>
    </citation>
    <scope>NUCLEOTIDE SEQUENCE [LARGE SCALE GENOMIC DNA]</scope>
    <source>
        <strain evidence="4">JCM 31486</strain>
    </source>
</reference>
<comment type="caution">
    <text evidence="3">The sequence shown here is derived from an EMBL/GenBank/DDBJ whole genome shotgun (WGS) entry which is preliminary data.</text>
</comment>
<dbReference type="Proteomes" id="UP001597045">
    <property type="component" value="Unassembled WGS sequence"/>
</dbReference>
<feature type="region of interest" description="Disordered" evidence="1">
    <location>
        <begin position="84"/>
        <end position="103"/>
    </location>
</feature>
<evidence type="ECO:0000256" key="1">
    <source>
        <dbReference type="SAM" id="MobiDB-lite"/>
    </source>
</evidence>
<evidence type="ECO:0000313" key="3">
    <source>
        <dbReference type="EMBL" id="MFD1046496.1"/>
    </source>
</evidence>